<evidence type="ECO:0000256" key="3">
    <source>
        <dbReference type="ARBA" id="ARBA00022705"/>
    </source>
</evidence>
<dbReference type="OrthoDB" id="206088at2759"/>
<dbReference type="InterPro" id="IPR012309">
    <property type="entry name" value="DNA_ligase_ATP-dep_C"/>
</dbReference>
<dbReference type="GO" id="GO:0005524">
    <property type="term" value="F:ATP binding"/>
    <property type="evidence" value="ECO:0007669"/>
    <property type="project" value="UniProtKB-KW"/>
</dbReference>
<dbReference type="Gene3D" id="3.30.470.30">
    <property type="entry name" value="DNA ligase/mRNA capping enzyme"/>
    <property type="match status" value="1"/>
</dbReference>
<gene>
    <name evidence="11" type="ORF">PECAL_1P31600</name>
</gene>
<evidence type="ECO:0000256" key="8">
    <source>
        <dbReference type="RuleBase" id="RU004196"/>
    </source>
</evidence>
<evidence type="ECO:0000313" key="11">
    <source>
        <dbReference type="EMBL" id="CAH0366655.1"/>
    </source>
</evidence>
<proteinExistence type="inferred from homology"/>
<reference evidence="11" key="1">
    <citation type="submission" date="2021-11" db="EMBL/GenBank/DDBJ databases">
        <authorList>
            <consortium name="Genoscope - CEA"/>
            <person name="William W."/>
        </authorList>
    </citation>
    <scope>NUCLEOTIDE SEQUENCE</scope>
</reference>
<dbReference type="CDD" id="cd07969">
    <property type="entry name" value="OBF_DNA_ligase_I"/>
    <property type="match status" value="1"/>
</dbReference>
<dbReference type="Pfam" id="PF04679">
    <property type="entry name" value="DNA_ligase_A_C"/>
    <property type="match status" value="1"/>
</dbReference>
<evidence type="ECO:0000256" key="7">
    <source>
        <dbReference type="RuleBase" id="RU000617"/>
    </source>
</evidence>
<comment type="catalytic activity">
    <reaction evidence="6 7">
        <text>ATP + (deoxyribonucleotide)n-3'-hydroxyl + 5'-phospho-(deoxyribonucleotide)m = (deoxyribonucleotide)n+m + AMP + diphosphate.</text>
        <dbReference type="EC" id="6.5.1.1"/>
    </reaction>
</comment>
<feature type="compositionally biased region" description="Pro residues" evidence="9">
    <location>
        <begin position="194"/>
        <end position="206"/>
    </location>
</feature>
<keyword evidence="4 7" id="KW-0547">Nucleotide-binding</keyword>
<dbReference type="InterPro" id="IPR012310">
    <property type="entry name" value="DNA_ligase_ATP-dep_cent"/>
</dbReference>
<keyword evidence="5 7" id="KW-0067">ATP-binding</keyword>
<feature type="domain" description="ATP-dependent DNA ligase family profile" evidence="10">
    <location>
        <begin position="626"/>
        <end position="769"/>
    </location>
</feature>
<dbReference type="GO" id="GO:0003677">
    <property type="term" value="F:DNA binding"/>
    <property type="evidence" value="ECO:0007669"/>
    <property type="project" value="InterPro"/>
</dbReference>
<dbReference type="GO" id="GO:0071897">
    <property type="term" value="P:DNA biosynthetic process"/>
    <property type="evidence" value="ECO:0007669"/>
    <property type="project" value="InterPro"/>
</dbReference>
<comment type="similarity">
    <text evidence="1 8">Belongs to the ATP-dependent DNA ligase family.</text>
</comment>
<keyword evidence="7" id="KW-0227">DNA damage</keyword>
<dbReference type="NCBIfam" id="TIGR00574">
    <property type="entry name" value="dnl1"/>
    <property type="match status" value="1"/>
</dbReference>
<organism evidence="11 12">
    <name type="scientific">Pelagomonas calceolata</name>
    <dbReference type="NCBI Taxonomy" id="35677"/>
    <lineage>
        <taxon>Eukaryota</taxon>
        <taxon>Sar</taxon>
        <taxon>Stramenopiles</taxon>
        <taxon>Ochrophyta</taxon>
        <taxon>Pelagophyceae</taxon>
        <taxon>Pelagomonadales</taxon>
        <taxon>Pelagomonadaceae</taxon>
        <taxon>Pelagomonas</taxon>
    </lineage>
</organism>
<dbReference type="AlphaFoldDB" id="A0A8J2WUZ3"/>
<protein>
    <recommendedName>
        <fullName evidence="7">DNA ligase</fullName>
        <ecNumber evidence="7">6.5.1.1</ecNumber>
    </recommendedName>
</protein>
<evidence type="ECO:0000256" key="2">
    <source>
        <dbReference type="ARBA" id="ARBA00022598"/>
    </source>
</evidence>
<name>A0A8J2WUZ3_9STRA</name>
<keyword evidence="7" id="KW-0233">DNA recombination</keyword>
<dbReference type="GO" id="GO:0006281">
    <property type="term" value="P:DNA repair"/>
    <property type="evidence" value="ECO:0007669"/>
    <property type="project" value="UniProtKB-KW"/>
</dbReference>
<dbReference type="InterPro" id="IPR036599">
    <property type="entry name" value="DNA_ligase_N_sf"/>
</dbReference>
<evidence type="ECO:0000256" key="1">
    <source>
        <dbReference type="ARBA" id="ARBA00007572"/>
    </source>
</evidence>
<comment type="caution">
    <text evidence="11">The sequence shown here is derived from an EMBL/GenBank/DDBJ whole genome shotgun (WGS) entry which is preliminary data.</text>
</comment>
<dbReference type="PROSITE" id="PS50160">
    <property type="entry name" value="DNA_LIGASE_A3"/>
    <property type="match status" value="1"/>
</dbReference>
<dbReference type="PANTHER" id="PTHR45674:SF9">
    <property type="entry name" value="DNA LIGASE 3"/>
    <property type="match status" value="1"/>
</dbReference>
<keyword evidence="2 7" id="KW-0436">Ligase</keyword>
<sequence>MAELAAPWACPACTYRHEGSEAGFLQCAMCGGSKATETAAPAPAARPSPPKRRPSPSPKKPAKRRRSSVSPQKGPTIADYFRRPPKGPPDEASAAAMAPAPAASPRSEPVVVDLRGSSDDEAPPPPQPRRYRLSLGAAVELVGLSNAEFNGRRGVVAAPPADLAAGRVAVTVDGRTLALKRENIVAARSASPPRAAPPPPPPPPQTPTVEPSSVDDALPDFDPARGLDAVLSVDGRPAYAIVARALDAVSATRSRLAKENALTNALRWGLAAPTTSAQDLAALCYLLAPTRDSQGGGHRLEPDWQHVALGLPSKAIAAGCAAGAGASPEALKAAARRTGGLADAVVAVRAGPPSFFKAKAPNQAVARSRAAADVRASLRALGRARSDRAKVDGIAALVRICVRMTRGHEAKWLVKTLPPAMQGVGISLEATVLPCLGRAALVRCKGPRVAKTDLQRAGKSIREAYARRGDVEVVADAVLGVIRGGESDFHGALVEALGRACCLAPGVPPAPMLANPANSVKDAVARLLKYKKGTTVIGRYPAIAVERKYDGQRAAIHRTASGEVRIFSRKNDDMTAKFPDVVEYVNAAAPRGVAFCLDAEIVPVGEDNKPRPFQELSTRKRVDVASAVVDVRVRVAIFDLLWLGAEDITSRPLVERRRALKAAFGPPSRDVCYADDGCADVTVDGDDDEETIMSALHDAVDAGTEGLMLKRLDAPYEFSAGPRSNAWVKLKKDYLDGLGDSFDLVVIGGWRGQGRKNKWVSPVLVAARDPATGALGSVCRVMSGLTDVFYRDFTTRVLGGEIVGDRRPSGGLLRNGPAPGVVTGETCRFWFEPRIVWEIKGADLSLSPVHKAAAGLVHSQRGISLRFPRFLRERPDKSVRDAATFAEVAERYRAQSNVSK</sequence>
<dbReference type="Pfam" id="PF04675">
    <property type="entry name" value="DNA_ligase_A_N"/>
    <property type="match status" value="1"/>
</dbReference>
<dbReference type="InterPro" id="IPR016059">
    <property type="entry name" value="DNA_ligase_ATP-dep_CS"/>
</dbReference>
<dbReference type="Pfam" id="PF01068">
    <property type="entry name" value="DNA_ligase_A_M"/>
    <property type="match status" value="1"/>
</dbReference>
<evidence type="ECO:0000256" key="9">
    <source>
        <dbReference type="SAM" id="MobiDB-lite"/>
    </source>
</evidence>
<dbReference type="PANTHER" id="PTHR45674">
    <property type="entry name" value="DNA LIGASE 1/3 FAMILY MEMBER"/>
    <property type="match status" value="1"/>
</dbReference>
<evidence type="ECO:0000256" key="4">
    <source>
        <dbReference type="ARBA" id="ARBA00022741"/>
    </source>
</evidence>
<feature type="compositionally biased region" description="Basic residues" evidence="9">
    <location>
        <begin position="49"/>
        <end position="67"/>
    </location>
</feature>
<feature type="compositionally biased region" description="Low complexity" evidence="9">
    <location>
        <begin position="90"/>
        <end position="109"/>
    </location>
</feature>
<evidence type="ECO:0000256" key="5">
    <source>
        <dbReference type="ARBA" id="ARBA00022840"/>
    </source>
</evidence>
<dbReference type="GO" id="GO:0006273">
    <property type="term" value="P:lagging strand elongation"/>
    <property type="evidence" value="ECO:0007669"/>
    <property type="project" value="TreeGrafter"/>
</dbReference>
<dbReference type="GO" id="GO:0003910">
    <property type="term" value="F:DNA ligase (ATP) activity"/>
    <property type="evidence" value="ECO:0007669"/>
    <property type="project" value="UniProtKB-EC"/>
</dbReference>
<dbReference type="SUPFAM" id="SSF56091">
    <property type="entry name" value="DNA ligase/mRNA capping enzyme, catalytic domain"/>
    <property type="match status" value="1"/>
</dbReference>
<dbReference type="PROSITE" id="PS00697">
    <property type="entry name" value="DNA_LIGASE_A1"/>
    <property type="match status" value="1"/>
</dbReference>
<keyword evidence="12" id="KW-1185">Reference proteome</keyword>
<dbReference type="InterPro" id="IPR000977">
    <property type="entry name" value="DNA_ligase_ATP-dep"/>
</dbReference>
<feature type="region of interest" description="Disordered" evidence="9">
    <location>
        <begin position="34"/>
        <end position="130"/>
    </location>
</feature>
<dbReference type="InterPro" id="IPR012340">
    <property type="entry name" value="NA-bd_OB-fold"/>
</dbReference>
<dbReference type="InterPro" id="IPR050191">
    <property type="entry name" value="ATP-dep_DNA_ligase"/>
</dbReference>
<keyword evidence="7" id="KW-0234">DNA repair</keyword>
<accession>A0A8J2WUZ3</accession>
<dbReference type="SUPFAM" id="SSF117018">
    <property type="entry name" value="ATP-dependent DNA ligase DNA-binding domain"/>
    <property type="match status" value="1"/>
</dbReference>
<keyword evidence="3" id="KW-0235">DNA replication</keyword>
<dbReference type="PROSITE" id="PS00333">
    <property type="entry name" value="DNA_LIGASE_A2"/>
    <property type="match status" value="1"/>
</dbReference>
<dbReference type="GO" id="GO:0006310">
    <property type="term" value="P:DNA recombination"/>
    <property type="evidence" value="ECO:0007669"/>
    <property type="project" value="UniProtKB-KW"/>
</dbReference>
<dbReference type="Gene3D" id="2.40.50.140">
    <property type="entry name" value="Nucleic acid-binding proteins"/>
    <property type="match status" value="1"/>
</dbReference>
<dbReference type="Gene3D" id="1.10.3260.10">
    <property type="entry name" value="DNA ligase, ATP-dependent, N-terminal domain"/>
    <property type="match status" value="1"/>
</dbReference>
<dbReference type="InterPro" id="IPR012308">
    <property type="entry name" value="DNA_ligase_ATP-dep_N"/>
</dbReference>
<evidence type="ECO:0000256" key="6">
    <source>
        <dbReference type="ARBA" id="ARBA00034003"/>
    </source>
</evidence>
<feature type="region of interest" description="Disordered" evidence="9">
    <location>
        <begin position="187"/>
        <end position="221"/>
    </location>
</feature>
<dbReference type="EC" id="6.5.1.1" evidence="7"/>
<dbReference type="SUPFAM" id="SSF50249">
    <property type="entry name" value="Nucleic acid-binding proteins"/>
    <property type="match status" value="1"/>
</dbReference>
<evidence type="ECO:0000313" key="12">
    <source>
        <dbReference type="Proteomes" id="UP000789595"/>
    </source>
</evidence>
<evidence type="ECO:0000259" key="10">
    <source>
        <dbReference type="PROSITE" id="PS50160"/>
    </source>
</evidence>
<dbReference type="EMBL" id="CAKKNE010000001">
    <property type="protein sequence ID" value="CAH0366655.1"/>
    <property type="molecule type" value="Genomic_DNA"/>
</dbReference>
<dbReference type="Proteomes" id="UP000789595">
    <property type="component" value="Unassembled WGS sequence"/>
</dbReference>